<evidence type="ECO:0000313" key="3">
    <source>
        <dbReference type="Proteomes" id="UP000184330"/>
    </source>
</evidence>
<dbReference type="OrthoDB" id="10254945at2759"/>
<gene>
    <name evidence="2" type="ORF">PAC_16488</name>
</gene>
<protein>
    <submittedName>
        <fullName evidence="2">Uncharacterized protein</fullName>
    </submittedName>
</protein>
<evidence type="ECO:0000313" key="2">
    <source>
        <dbReference type="EMBL" id="CZR66587.1"/>
    </source>
</evidence>
<feature type="region of interest" description="Disordered" evidence="1">
    <location>
        <begin position="24"/>
        <end position="43"/>
    </location>
</feature>
<reference evidence="2 3" key="1">
    <citation type="submission" date="2016-03" db="EMBL/GenBank/DDBJ databases">
        <authorList>
            <person name="Ploux O."/>
        </authorList>
    </citation>
    <scope>NUCLEOTIDE SEQUENCE [LARGE SCALE GENOMIC DNA]</scope>
    <source>
        <strain evidence="2 3">UAMH 11012</strain>
    </source>
</reference>
<accession>A0A1L7XNR7</accession>
<proteinExistence type="predicted"/>
<sequence length="232" mass="26792">MTISERELAVTEQLKAMRTQSIRVAMNRNPSRPADPDSVPQEELDPVEVPAVKYRCTRWAEITQYLFDNQGPGELSLDTMTMLSVPVFYRYIRNHGGIDLTPMEFRNFLGVANERKELFIWEPHPDPGVVMKIEAGWPAAPDQDIIDDEPSDLAQALDTYLSDADVQEGLCESYGERRDLEVEEFLRWLKFKDLVQWDIPLDEFQEVIYESYDTGSAYVAQGPKDIVRFIFY</sequence>
<dbReference type="AlphaFoldDB" id="A0A1L7XNR7"/>
<name>A0A1L7XNR7_9HELO</name>
<dbReference type="Proteomes" id="UP000184330">
    <property type="component" value="Unassembled WGS sequence"/>
</dbReference>
<dbReference type="EMBL" id="FJOG01000038">
    <property type="protein sequence ID" value="CZR66587.1"/>
    <property type="molecule type" value="Genomic_DNA"/>
</dbReference>
<keyword evidence="3" id="KW-1185">Reference proteome</keyword>
<evidence type="ECO:0000256" key="1">
    <source>
        <dbReference type="SAM" id="MobiDB-lite"/>
    </source>
</evidence>
<organism evidence="2 3">
    <name type="scientific">Phialocephala subalpina</name>
    <dbReference type="NCBI Taxonomy" id="576137"/>
    <lineage>
        <taxon>Eukaryota</taxon>
        <taxon>Fungi</taxon>
        <taxon>Dikarya</taxon>
        <taxon>Ascomycota</taxon>
        <taxon>Pezizomycotina</taxon>
        <taxon>Leotiomycetes</taxon>
        <taxon>Helotiales</taxon>
        <taxon>Mollisiaceae</taxon>
        <taxon>Phialocephala</taxon>
        <taxon>Phialocephala fortinii species complex</taxon>
    </lineage>
</organism>